<dbReference type="AlphaFoldDB" id="A0A5R9K2V9"/>
<evidence type="ECO:0000313" key="1">
    <source>
        <dbReference type="EMBL" id="TLU88693.1"/>
    </source>
</evidence>
<dbReference type="InterPro" id="IPR011006">
    <property type="entry name" value="CheY-like_superfamily"/>
</dbReference>
<dbReference type="Gene3D" id="3.40.50.2300">
    <property type="match status" value="1"/>
</dbReference>
<reference evidence="1 2" key="1">
    <citation type="submission" date="2019-05" db="EMBL/GenBank/DDBJ databases">
        <authorList>
            <person name="Qu J.-H."/>
        </authorList>
    </citation>
    <scope>NUCLEOTIDE SEQUENCE [LARGE SCALE GENOMIC DNA]</scope>
    <source>
        <strain evidence="1 2">Z12</strain>
    </source>
</reference>
<dbReference type="EMBL" id="VCEI01000033">
    <property type="protein sequence ID" value="TLU88693.1"/>
    <property type="molecule type" value="Genomic_DNA"/>
</dbReference>
<proteinExistence type="predicted"/>
<name>A0A5R9K2V9_9BACT</name>
<keyword evidence="2" id="KW-1185">Reference proteome</keyword>
<evidence type="ECO:0008006" key="3">
    <source>
        <dbReference type="Google" id="ProtNLM"/>
    </source>
</evidence>
<dbReference type="SUPFAM" id="SSF52172">
    <property type="entry name" value="CheY-like"/>
    <property type="match status" value="1"/>
</dbReference>
<dbReference type="OrthoDB" id="7631574at2"/>
<sequence length="134" mass="15299">MTDKELILLIDADDDDQQFFQMAVSDLPVPIKFLSFKDCSSAIAYLSSQSDRLPGYIFIDPDFPRIDWEECLGHLKILQGFGNPRIAAYSSRIPLHWQAELEHQGINKLIEKTGTISTLARQIESLLKQDRAYL</sequence>
<dbReference type="RefSeq" id="WP_138284188.1">
    <property type="nucleotide sequence ID" value="NZ_BMGE01000008.1"/>
</dbReference>
<evidence type="ECO:0000313" key="2">
    <source>
        <dbReference type="Proteomes" id="UP000309788"/>
    </source>
</evidence>
<accession>A0A5R9K2V9</accession>
<gene>
    <name evidence="1" type="ORF">FEM55_24615</name>
</gene>
<comment type="caution">
    <text evidence="1">The sequence shown here is derived from an EMBL/GenBank/DDBJ whole genome shotgun (WGS) entry which is preliminary data.</text>
</comment>
<protein>
    <recommendedName>
        <fullName evidence="3">Response regulator</fullName>
    </recommendedName>
</protein>
<dbReference type="Proteomes" id="UP000309788">
    <property type="component" value="Unassembled WGS sequence"/>
</dbReference>
<organism evidence="1 2">
    <name type="scientific">Dyadobacter sediminis</name>
    <dbReference type="NCBI Taxonomy" id="1493691"/>
    <lineage>
        <taxon>Bacteria</taxon>
        <taxon>Pseudomonadati</taxon>
        <taxon>Bacteroidota</taxon>
        <taxon>Cytophagia</taxon>
        <taxon>Cytophagales</taxon>
        <taxon>Spirosomataceae</taxon>
        <taxon>Dyadobacter</taxon>
    </lineage>
</organism>